<feature type="compositionally biased region" description="Low complexity" evidence="1">
    <location>
        <begin position="60"/>
        <end position="74"/>
    </location>
</feature>
<organism evidence="2 3">
    <name type="scientific">Pyronema omphalodes (strain CBS 100304)</name>
    <name type="common">Pyronema confluens</name>
    <dbReference type="NCBI Taxonomy" id="1076935"/>
    <lineage>
        <taxon>Eukaryota</taxon>
        <taxon>Fungi</taxon>
        <taxon>Dikarya</taxon>
        <taxon>Ascomycota</taxon>
        <taxon>Pezizomycotina</taxon>
        <taxon>Pezizomycetes</taxon>
        <taxon>Pezizales</taxon>
        <taxon>Pyronemataceae</taxon>
        <taxon>Pyronema</taxon>
    </lineage>
</organism>
<sequence>MERRPTTSKPKKRHSTILSPDEAEALLIDFSSDEAEREPSFRWSSSTTLSDFPDANGIITPPSRGSTPRTSTSSINFQYTYTPSKPLTSTSTSISTTTPDDYTGYGSHGLPGLAGLEIDTRLINQEIFKTKTTIETTLPRGNCSGYAAPPIETQGRNRIRARSRAASSVGVMGGRGGEQEA</sequence>
<evidence type="ECO:0000313" key="3">
    <source>
        <dbReference type="Proteomes" id="UP000018144"/>
    </source>
</evidence>
<name>U4L369_PYROM</name>
<reference evidence="2 3" key="1">
    <citation type="journal article" date="2013" name="PLoS Genet.">
        <title>The genome and development-dependent transcriptomes of Pyronema confluens: a window into fungal evolution.</title>
        <authorList>
            <person name="Traeger S."/>
            <person name="Altegoer F."/>
            <person name="Freitag M."/>
            <person name="Gabaldon T."/>
            <person name="Kempken F."/>
            <person name="Kumar A."/>
            <person name="Marcet-Houben M."/>
            <person name="Poggeler S."/>
            <person name="Stajich J.E."/>
            <person name="Nowrousian M."/>
        </authorList>
    </citation>
    <scope>NUCLEOTIDE SEQUENCE [LARGE SCALE GENOMIC DNA]</scope>
    <source>
        <strain evidence="3">CBS 100304</strain>
        <tissue evidence="2">Vegetative mycelium</tissue>
    </source>
</reference>
<dbReference type="OrthoDB" id="4097086at2759"/>
<dbReference type="AlphaFoldDB" id="U4L369"/>
<evidence type="ECO:0000256" key="1">
    <source>
        <dbReference type="SAM" id="MobiDB-lite"/>
    </source>
</evidence>
<gene>
    <name evidence="2" type="ORF">PCON_10084</name>
</gene>
<proteinExistence type="predicted"/>
<evidence type="ECO:0000313" key="2">
    <source>
        <dbReference type="EMBL" id="CCX10490.1"/>
    </source>
</evidence>
<feature type="region of interest" description="Disordered" evidence="1">
    <location>
        <begin position="145"/>
        <end position="181"/>
    </location>
</feature>
<dbReference type="EMBL" id="HF935545">
    <property type="protein sequence ID" value="CCX10490.1"/>
    <property type="molecule type" value="Genomic_DNA"/>
</dbReference>
<feature type="region of interest" description="Disordered" evidence="1">
    <location>
        <begin position="1"/>
        <end position="20"/>
    </location>
</feature>
<feature type="compositionally biased region" description="Gly residues" evidence="1">
    <location>
        <begin position="171"/>
        <end position="181"/>
    </location>
</feature>
<accession>U4L369</accession>
<keyword evidence="3" id="KW-1185">Reference proteome</keyword>
<protein>
    <submittedName>
        <fullName evidence="2">Uncharacterized protein</fullName>
    </submittedName>
</protein>
<feature type="region of interest" description="Disordered" evidence="1">
    <location>
        <begin position="52"/>
        <end position="74"/>
    </location>
</feature>
<dbReference type="Proteomes" id="UP000018144">
    <property type="component" value="Unassembled WGS sequence"/>
</dbReference>